<protein>
    <submittedName>
        <fullName evidence="9">TolC family protein</fullName>
    </submittedName>
</protein>
<dbReference type="EMBL" id="CP041235">
    <property type="protein sequence ID" value="QOP43460.1"/>
    <property type="molecule type" value="Genomic_DNA"/>
</dbReference>
<evidence type="ECO:0000256" key="1">
    <source>
        <dbReference type="ARBA" id="ARBA00004442"/>
    </source>
</evidence>
<dbReference type="Proteomes" id="UP000593719">
    <property type="component" value="Chromosome"/>
</dbReference>
<sequence>MVQKLVLGFLLTFSLHAMSLKETIDEALQHNNSLKKTFLDKEVSQKNRRIKRAQNLGRFDAVLNYDHYNNARTLVPLTPMQIVSSPTGPYEMPTTNDLVSTGLSYNVTLFDGFAKQNSCKISDLAYKNTLFKIKLAKAELIYNVENIYLSLLSLQEQLKAQKKYIEAKKRLYEYIQKAYHLGGKSKLDMLEAKNAYVEAVANKNKIISNIGILKASLSQMIASDKFDKAEEVSVNFDGAQEGEPDLKSLSRLKIAALKSNIAQKRVRTAEALYYPKVDFSAYYGYSMGPNATTNTFAQTGVTYLNKNDFNSENVWQIGLHLKWNLYDFGAKSASVAKEKIALMQSKIDKSITRLELEKNLKIANSKIEIAQADYTALQSQYELLQEIEKAQQIKYENNALSLVDLLDTQAKKELVYAQMTEAKYGYQKAKYYKEYLLEKEVK</sequence>
<dbReference type="PANTHER" id="PTHR30026">
    <property type="entry name" value="OUTER MEMBRANE PROTEIN TOLC"/>
    <property type="match status" value="1"/>
</dbReference>
<proteinExistence type="inferred from homology"/>
<evidence type="ECO:0000256" key="8">
    <source>
        <dbReference type="SAM" id="Coils"/>
    </source>
</evidence>
<dbReference type="Pfam" id="PF02321">
    <property type="entry name" value="OEP"/>
    <property type="match status" value="2"/>
</dbReference>
<feature type="coiled-coil region" evidence="8">
    <location>
        <begin position="353"/>
        <end position="387"/>
    </location>
</feature>
<keyword evidence="7" id="KW-0998">Cell outer membrane</keyword>
<gene>
    <name evidence="9" type="ORF">FJR45_05640</name>
</gene>
<keyword evidence="3" id="KW-0813">Transport</keyword>
<keyword evidence="8" id="KW-0175">Coiled coil</keyword>
<dbReference type="GO" id="GO:1990281">
    <property type="term" value="C:efflux pump complex"/>
    <property type="evidence" value="ECO:0007669"/>
    <property type="project" value="TreeGrafter"/>
</dbReference>
<dbReference type="GO" id="GO:0015288">
    <property type="term" value="F:porin activity"/>
    <property type="evidence" value="ECO:0007669"/>
    <property type="project" value="TreeGrafter"/>
</dbReference>
<dbReference type="GO" id="GO:0009279">
    <property type="term" value="C:cell outer membrane"/>
    <property type="evidence" value="ECO:0007669"/>
    <property type="project" value="UniProtKB-SubCell"/>
</dbReference>
<evidence type="ECO:0000256" key="5">
    <source>
        <dbReference type="ARBA" id="ARBA00022692"/>
    </source>
</evidence>
<dbReference type="InterPro" id="IPR003423">
    <property type="entry name" value="OMP_efflux"/>
</dbReference>
<name>A0A7M1B1E4_9BACT</name>
<dbReference type="RefSeq" id="WP_193151745.1">
    <property type="nucleotide sequence ID" value="NZ_CP041235.1"/>
</dbReference>
<keyword evidence="6" id="KW-0472">Membrane</keyword>
<feature type="coiled-coil region" evidence="8">
    <location>
        <begin position="17"/>
        <end position="56"/>
    </location>
</feature>
<evidence type="ECO:0000256" key="4">
    <source>
        <dbReference type="ARBA" id="ARBA00022452"/>
    </source>
</evidence>
<evidence type="ECO:0000256" key="6">
    <source>
        <dbReference type="ARBA" id="ARBA00023136"/>
    </source>
</evidence>
<keyword evidence="5" id="KW-0812">Transmembrane</keyword>
<comment type="subcellular location">
    <subcellularLocation>
        <location evidence="1">Cell outer membrane</location>
    </subcellularLocation>
</comment>
<organism evidence="9 10">
    <name type="scientific">Sulfurimonas sediminis</name>
    <dbReference type="NCBI Taxonomy" id="2590020"/>
    <lineage>
        <taxon>Bacteria</taxon>
        <taxon>Pseudomonadati</taxon>
        <taxon>Campylobacterota</taxon>
        <taxon>Epsilonproteobacteria</taxon>
        <taxon>Campylobacterales</taxon>
        <taxon>Sulfurimonadaceae</taxon>
        <taxon>Sulfurimonas</taxon>
    </lineage>
</organism>
<dbReference type="SUPFAM" id="SSF56954">
    <property type="entry name" value="Outer membrane efflux proteins (OEP)"/>
    <property type="match status" value="1"/>
</dbReference>
<dbReference type="PANTHER" id="PTHR30026:SF20">
    <property type="entry name" value="OUTER MEMBRANE PROTEIN TOLC"/>
    <property type="match status" value="1"/>
</dbReference>
<dbReference type="InterPro" id="IPR051906">
    <property type="entry name" value="TolC-like"/>
</dbReference>
<keyword evidence="4" id="KW-1134">Transmembrane beta strand</keyword>
<dbReference type="GO" id="GO:0015562">
    <property type="term" value="F:efflux transmembrane transporter activity"/>
    <property type="evidence" value="ECO:0007669"/>
    <property type="project" value="InterPro"/>
</dbReference>
<evidence type="ECO:0000256" key="2">
    <source>
        <dbReference type="ARBA" id="ARBA00007613"/>
    </source>
</evidence>
<keyword evidence="10" id="KW-1185">Reference proteome</keyword>
<reference evidence="9 10" key="1">
    <citation type="submission" date="2019-06" db="EMBL/GenBank/DDBJ databases">
        <title>Sulfurimonas gotlandica sp. nov., a chemoautotrophic and psychrotolerant epsilonproteobacterium isolated from a pelagic redoxcline, and an emended description of the genus Sulfurimonas.</title>
        <authorList>
            <person name="Wang S."/>
            <person name="Jiang L."/>
            <person name="Shao Z."/>
        </authorList>
    </citation>
    <scope>NUCLEOTIDE SEQUENCE [LARGE SCALE GENOMIC DNA]</scope>
    <source>
        <strain evidence="9 10">S2-6</strain>
    </source>
</reference>
<dbReference type="KEGG" id="ssei:FJR45_05640"/>
<evidence type="ECO:0000313" key="9">
    <source>
        <dbReference type="EMBL" id="QOP43460.1"/>
    </source>
</evidence>
<dbReference type="Gene3D" id="1.20.1600.10">
    <property type="entry name" value="Outer membrane efflux proteins (OEP)"/>
    <property type="match status" value="1"/>
</dbReference>
<evidence type="ECO:0000256" key="7">
    <source>
        <dbReference type="ARBA" id="ARBA00023237"/>
    </source>
</evidence>
<accession>A0A7M1B1E4</accession>
<evidence type="ECO:0000313" key="10">
    <source>
        <dbReference type="Proteomes" id="UP000593719"/>
    </source>
</evidence>
<evidence type="ECO:0000256" key="3">
    <source>
        <dbReference type="ARBA" id="ARBA00022448"/>
    </source>
</evidence>
<dbReference type="AlphaFoldDB" id="A0A7M1B1E4"/>
<comment type="similarity">
    <text evidence="2">Belongs to the outer membrane factor (OMF) (TC 1.B.17) family.</text>
</comment>